<dbReference type="AlphaFoldDB" id="A0A1J7IQF3"/>
<sequence>MPALPCSQVQFPGTVPLHHITACQSKTWDPCLTNQTGGYPIGQGHLHTWPPTDRHTLRSSCLAHSRPQERRRAGRLDISRPLAHCRMRSVDVAKDCSDWAKIELLMLRPTDREIPQESYTMLHCAHSCSSRSWTSAQQTSAICTSCPETSVRGAFI</sequence>
<reference evidence="1 2" key="1">
    <citation type="submission" date="2016-10" db="EMBL/GenBank/DDBJ databases">
        <title>Draft genome sequence of Coniochaeta ligniaria NRRL30616, a lignocellulolytic fungus for bioabatement of inhibitors in plant biomass hydrolysates.</title>
        <authorList>
            <consortium name="DOE Joint Genome Institute"/>
            <person name="Jimenez D.J."/>
            <person name="Hector R.E."/>
            <person name="Riley R."/>
            <person name="Sun H."/>
            <person name="Grigoriev I.V."/>
            <person name="Van Elsas J.D."/>
            <person name="Nichols N.N."/>
        </authorList>
    </citation>
    <scope>NUCLEOTIDE SEQUENCE [LARGE SCALE GENOMIC DNA]</scope>
    <source>
        <strain evidence="1 2">NRRL 30616</strain>
    </source>
</reference>
<dbReference type="InParanoid" id="A0A1J7IQF3"/>
<evidence type="ECO:0000313" key="2">
    <source>
        <dbReference type="Proteomes" id="UP000182658"/>
    </source>
</evidence>
<protein>
    <submittedName>
        <fullName evidence="1">Uncharacterized protein</fullName>
    </submittedName>
</protein>
<dbReference type="EMBL" id="KV875097">
    <property type="protein sequence ID" value="OIW29710.1"/>
    <property type="molecule type" value="Genomic_DNA"/>
</dbReference>
<dbReference type="Proteomes" id="UP000182658">
    <property type="component" value="Unassembled WGS sequence"/>
</dbReference>
<keyword evidence="2" id="KW-1185">Reference proteome</keyword>
<accession>A0A1J7IQF3</accession>
<gene>
    <name evidence="1" type="ORF">CONLIGDRAFT_342179</name>
</gene>
<organism evidence="1 2">
    <name type="scientific">Coniochaeta ligniaria NRRL 30616</name>
    <dbReference type="NCBI Taxonomy" id="1408157"/>
    <lineage>
        <taxon>Eukaryota</taxon>
        <taxon>Fungi</taxon>
        <taxon>Dikarya</taxon>
        <taxon>Ascomycota</taxon>
        <taxon>Pezizomycotina</taxon>
        <taxon>Sordariomycetes</taxon>
        <taxon>Sordariomycetidae</taxon>
        <taxon>Coniochaetales</taxon>
        <taxon>Coniochaetaceae</taxon>
        <taxon>Coniochaeta</taxon>
    </lineage>
</organism>
<evidence type="ECO:0000313" key="1">
    <source>
        <dbReference type="EMBL" id="OIW29710.1"/>
    </source>
</evidence>
<proteinExistence type="predicted"/>
<name>A0A1J7IQF3_9PEZI</name>